<evidence type="ECO:0000256" key="3">
    <source>
        <dbReference type="ARBA" id="ARBA00012756"/>
    </source>
</evidence>
<dbReference type="RefSeq" id="WP_343903594.1">
    <property type="nucleotide sequence ID" value="NZ_BAAAIS010000002.1"/>
</dbReference>
<dbReference type="SUPFAM" id="SSF52317">
    <property type="entry name" value="Class I glutamine amidotransferase-like"/>
    <property type="match status" value="1"/>
</dbReference>
<evidence type="ECO:0000256" key="5">
    <source>
        <dbReference type="ARBA" id="ARBA00023295"/>
    </source>
</evidence>
<evidence type="ECO:0000256" key="6">
    <source>
        <dbReference type="PIRNR" id="PIRNR001084"/>
    </source>
</evidence>
<comment type="similarity">
    <text evidence="2 6">Belongs to the glycosyl hydrolase 42 family.</text>
</comment>
<dbReference type="PIRSF" id="PIRSF001084">
    <property type="entry name" value="B-galactosidase"/>
    <property type="match status" value="1"/>
</dbReference>
<sequence length="691" mass="75934">MHRDRFQSDGPTTPVPPVGTSSAAGALRDPARPSWPLDLDGLAYGGDYNPEQWPRETWAEDARLMREAGVNLVSVGIFSWATLEPRRGEFHWEWLDEVFALLHAQGIRIDLGTPTAAPPAWFFRDHPEARVIDREGRALGPGSRGMACPSSPAYRAAATGITRALAERYGDHPALALWHVHNEYGAPVGESFSDAAQEAFRDWALARHGSLDAVNTAWGTAFWGQVLGTREDLHAPLPTPSMQNPSLELDWRRFSSEQILDCFRAERDVLREITPHVPVTTNFMAHTCPNIDLWKWADEVDVVANDHYLIAADERNFVELALDADLTRSLSRGRPWMLMEHSTSGVNWQGRNVAKRPGEMARNSLSHVGRGADAVMFFQWRASRKGAEKFHSAMLPHAGTGSRVWREVTELGATLGSLAAIRGSRVRADVAILWDWESHWAQDLPWRPSDALRHRAQIQTWYERLWRDHLAVDFAHPEDDLSRYRLVLAPASYLLTDAAAANIDRYVREGGRLVVGPFSGVVDAEDGVRAGGLNAALAPVLGVAVHEFCPLREGDEARIVLDGSPLRARIWCEDLHLEGAEPVGTYVDGPVPGGVAATHHARGEGHAWYVASDVDVEDLAAVLREPYAAAGLTVRDLPEDVELLERTHGDGTCHLIAINHTAEPARIPVGDGDRLEVPAGGVATARLAAGA</sequence>
<evidence type="ECO:0000313" key="10">
    <source>
        <dbReference type="EMBL" id="MFD1834190.1"/>
    </source>
</evidence>
<dbReference type="CDD" id="cd03143">
    <property type="entry name" value="A4_beta-galactosidase_middle_domain"/>
    <property type="match status" value="1"/>
</dbReference>
<comment type="caution">
    <text evidence="10">The sequence shown here is derived from an EMBL/GenBank/DDBJ whole genome shotgun (WGS) entry which is preliminary data.</text>
</comment>
<dbReference type="InterPro" id="IPR013738">
    <property type="entry name" value="Beta_galactosidase_Trimer"/>
</dbReference>
<feature type="region of interest" description="Disordered" evidence="7">
    <location>
        <begin position="1"/>
        <end position="31"/>
    </location>
</feature>
<dbReference type="Proteomes" id="UP001597280">
    <property type="component" value="Unassembled WGS sequence"/>
</dbReference>
<dbReference type="Pfam" id="PF08532">
    <property type="entry name" value="Glyco_hydro_42M"/>
    <property type="match status" value="1"/>
</dbReference>
<proteinExistence type="inferred from homology"/>
<dbReference type="InterPro" id="IPR029062">
    <property type="entry name" value="Class_I_gatase-like"/>
</dbReference>
<comment type="catalytic activity">
    <reaction evidence="1 6">
        <text>Hydrolysis of terminal non-reducing beta-D-galactose residues in beta-D-galactosides.</text>
        <dbReference type="EC" id="3.2.1.23"/>
    </reaction>
</comment>
<evidence type="ECO:0000256" key="1">
    <source>
        <dbReference type="ARBA" id="ARBA00001412"/>
    </source>
</evidence>
<dbReference type="InterPro" id="IPR003476">
    <property type="entry name" value="Glyco_hydro_42"/>
</dbReference>
<evidence type="ECO:0000259" key="9">
    <source>
        <dbReference type="Pfam" id="PF08532"/>
    </source>
</evidence>
<protein>
    <recommendedName>
        <fullName evidence="3 6">Beta-galactosidase</fullName>
        <shortName evidence="6">Beta-gal</shortName>
        <ecNumber evidence="3 6">3.2.1.23</ecNumber>
    </recommendedName>
</protein>
<feature type="domain" description="Beta-galactosidase trimerisation" evidence="9">
    <location>
        <begin position="428"/>
        <end position="632"/>
    </location>
</feature>
<keyword evidence="11" id="KW-1185">Reference proteome</keyword>
<evidence type="ECO:0000256" key="7">
    <source>
        <dbReference type="SAM" id="MobiDB-lite"/>
    </source>
</evidence>
<keyword evidence="4 6" id="KW-0378">Hydrolase</keyword>
<dbReference type="Pfam" id="PF02449">
    <property type="entry name" value="Glyco_hydro_42"/>
    <property type="match status" value="1"/>
</dbReference>
<dbReference type="PANTHER" id="PTHR36447:SF1">
    <property type="entry name" value="BETA-GALACTOSIDASE GANA"/>
    <property type="match status" value="1"/>
</dbReference>
<dbReference type="SUPFAM" id="SSF51445">
    <property type="entry name" value="(Trans)glycosidases"/>
    <property type="match status" value="1"/>
</dbReference>
<keyword evidence="5 6" id="KW-0326">Glycosidase</keyword>
<dbReference type="EC" id="3.2.1.23" evidence="3 6"/>
<dbReference type="PANTHER" id="PTHR36447">
    <property type="entry name" value="BETA-GALACTOSIDASE GANA"/>
    <property type="match status" value="1"/>
</dbReference>
<gene>
    <name evidence="10" type="ORF">ACFSDA_03785</name>
</gene>
<dbReference type="InterPro" id="IPR017853">
    <property type="entry name" value="GH"/>
</dbReference>
<evidence type="ECO:0000256" key="2">
    <source>
        <dbReference type="ARBA" id="ARBA00005940"/>
    </source>
</evidence>
<dbReference type="InterPro" id="IPR013529">
    <property type="entry name" value="Glyco_hydro_42_N"/>
</dbReference>
<organism evidence="10 11">
    <name type="scientific">Brachybacterium rhamnosum</name>
    <dbReference type="NCBI Taxonomy" id="173361"/>
    <lineage>
        <taxon>Bacteria</taxon>
        <taxon>Bacillati</taxon>
        <taxon>Actinomycetota</taxon>
        <taxon>Actinomycetes</taxon>
        <taxon>Micrococcales</taxon>
        <taxon>Dermabacteraceae</taxon>
        <taxon>Brachybacterium</taxon>
    </lineage>
</organism>
<reference evidence="11" key="1">
    <citation type="journal article" date="2019" name="Int. J. Syst. Evol. Microbiol.">
        <title>The Global Catalogue of Microorganisms (GCM) 10K type strain sequencing project: providing services to taxonomists for standard genome sequencing and annotation.</title>
        <authorList>
            <consortium name="The Broad Institute Genomics Platform"/>
            <consortium name="The Broad Institute Genome Sequencing Center for Infectious Disease"/>
            <person name="Wu L."/>
            <person name="Ma J."/>
        </authorList>
    </citation>
    <scope>NUCLEOTIDE SEQUENCE [LARGE SCALE GENOMIC DNA]</scope>
    <source>
        <strain evidence="11">JCM 11650</strain>
    </source>
</reference>
<accession>A0ABW4PWL5</accession>
<evidence type="ECO:0000313" key="11">
    <source>
        <dbReference type="Proteomes" id="UP001597280"/>
    </source>
</evidence>
<name>A0ABW4PWL5_9MICO</name>
<dbReference type="Gene3D" id="3.20.20.80">
    <property type="entry name" value="Glycosidases"/>
    <property type="match status" value="1"/>
</dbReference>
<evidence type="ECO:0000259" key="8">
    <source>
        <dbReference type="Pfam" id="PF02449"/>
    </source>
</evidence>
<feature type="domain" description="Glycoside hydrolase family 42 N-terminal" evidence="8">
    <location>
        <begin position="47"/>
        <end position="416"/>
    </location>
</feature>
<dbReference type="Gene3D" id="3.40.50.880">
    <property type="match status" value="1"/>
</dbReference>
<evidence type="ECO:0000256" key="4">
    <source>
        <dbReference type="ARBA" id="ARBA00022801"/>
    </source>
</evidence>
<dbReference type="EMBL" id="JBHUFL010000002">
    <property type="protein sequence ID" value="MFD1834190.1"/>
    <property type="molecule type" value="Genomic_DNA"/>
</dbReference>